<reference evidence="1 2" key="1">
    <citation type="journal article" date="2019" name="Sci. Rep.">
        <title>Orb-weaving spider Araneus ventricosus genome elucidates the spidroin gene catalogue.</title>
        <authorList>
            <person name="Kono N."/>
            <person name="Nakamura H."/>
            <person name="Ohtoshi R."/>
            <person name="Moran D.A.P."/>
            <person name="Shinohara A."/>
            <person name="Yoshida Y."/>
            <person name="Fujiwara M."/>
            <person name="Mori M."/>
            <person name="Tomita M."/>
            <person name="Arakawa K."/>
        </authorList>
    </citation>
    <scope>NUCLEOTIDE SEQUENCE [LARGE SCALE GENOMIC DNA]</scope>
</reference>
<protein>
    <recommendedName>
        <fullName evidence="3">Pre-C2HC domain-containing protein</fullName>
    </recommendedName>
</protein>
<gene>
    <name evidence="1" type="ORF">AVEN_234523_1</name>
</gene>
<evidence type="ECO:0008006" key="3">
    <source>
        <dbReference type="Google" id="ProtNLM"/>
    </source>
</evidence>
<accession>A0A4Y2AAA1</accession>
<dbReference type="EMBL" id="BGPR01000009">
    <property type="protein sequence ID" value="GBL76269.1"/>
    <property type="molecule type" value="Genomic_DNA"/>
</dbReference>
<sequence>MSPFSPFSSPTKLITDDFKLIPSNKAAKTRPVETIPVIETSNKFVRLMELENQNELPTESPKISLPTINLKLTEDYNLTLQEICRQFPKTNNKFNRGFIRITSFSLEQRNKIIEFLNQSGKEYVVSEAPENRPVKTVIKGLPTTHNKDLIAKELQENNFKF</sequence>
<dbReference type="OrthoDB" id="7487068at2759"/>
<evidence type="ECO:0000313" key="1">
    <source>
        <dbReference type="EMBL" id="GBL76269.1"/>
    </source>
</evidence>
<evidence type="ECO:0000313" key="2">
    <source>
        <dbReference type="Proteomes" id="UP000499080"/>
    </source>
</evidence>
<comment type="caution">
    <text evidence="1">The sequence shown here is derived from an EMBL/GenBank/DDBJ whole genome shotgun (WGS) entry which is preliminary data.</text>
</comment>
<proteinExistence type="predicted"/>
<dbReference type="AlphaFoldDB" id="A0A4Y2AAA1"/>
<dbReference type="Proteomes" id="UP000499080">
    <property type="component" value="Unassembled WGS sequence"/>
</dbReference>
<organism evidence="1 2">
    <name type="scientific">Araneus ventricosus</name>
    <name type="common">Orbweaver spider</name>
    <name type="synonym">Epeira ventricosa</name>
    <dbReference type="NCBI Taxonomy" id="182803"/>
    <lineage>
        <taxon>Eukaryota</taxon>
        <taxon>Metazoa</taxon>
        <taxon>Ecdysozoa</taxon>
        <taxon>Arthropoda</taxon>
        <taxon>Chelicerata</taxon>
        <taxon>Arachnida</taxon>
        <taxon>Araneae</taxon>
        <taxon>Araneomorphae</taxon>
        <taxon>Entelegynae</taxon>
        <taxon>Araneoidea</taxon>
        <taxon>Araneidae</taxon>
        <taxon>Araneus</taxon>
    </lineage>
</organism>
<name>A0A4Y2AAA1_ARAVE</name>
<keyword evidence="2" id="KW-1185">Reference proteome</keyword>